<dbReference type="EMBL" id="ADBJ01000044">
    <property type="protein sequence ID" value="EFA76765.1"/>
    <property type="molecule type" value="Genomic_DNA"/>
</dbReference>
<reference evidence="2 3" key="1">
    <citation type="journal article" date="2011" name="Genome Res.">
        <title>Phylogeny-wide analysis of social amoeba genomes highlights ancient origins for complex intercellular communication.</title>
        <authorList>
            <person name="Heidel A.J."/>
            <person name="Lawal H.M."/>
            <person name="Felder M."/>
            <person name="Schilde C."/>
            <person name="Helps N.R."/>
            <person name="Tunggal B."/>
            <person name="Rivero F."/>
            <person name="John U."/>
            <person name="Schleicher M."/>
            <person name="Eichinger L."/>
            <person name="Platzer M."/>
            <person name="Noegel A.A."/>
            <person name="Schaap P."/>
            <person name="Gloeckner G."/>
        </authorList>
    </citation>
    <scope>NUCLEOTIDE SEQUENCE [LARGE SCALE GENOMIC DNA]</scope>
    <source>
        <strain evidence="3">ATCC 26659 / Pp 5 / PN500</strain>
    </source>
</reference>
<evidence type="ECO:0000313" key="2">
    <source>
        <dbReference type="EMBL" id="EFA76765.1"/>
    </source>
</evidence>
<keyword evidence="3" id="KW-1185">Reference proteome</keyword>
<organism evidence="2 3">
    <name type="scientific">Heterostelium pallidum (strain ATCC 26659 / Pp 5 / PN500)</name>
    <name type="common">Cellular slime mold</name>
    <name type="synonym">Polysphondylium pallidum</name>
    <dbReference type="NCBI Taxonomy" id="670386"/>
    <lineage>
        <taxon>Eukaryota</taxon>
        <taxon>Amoebozoa</taxon>
        <taxon>Evosea</taxon>
        <taxon>Eumycetozoa</taxon>
        <taxon>Dictyostelia</taxon>
        <taxon>Acytosteliales</taxon>
        <taxon>Acytosteliaceae</taxon>
        <taxon>Heterostelium</taxon>
    </lineage>
</organism>
<gene>
    <name evidence="2" type="ORF">PPL_09516</name>
</gene>
<feature type="compositionally biased region" description="Basic and acidic residues" evidence="1">
    <location>
        <begin position="1"/>
        <end position="10"/>
    </location>
</feature>
<dbReference type="AlphaFoldDB" id="D3BNA5"/>
<dbReference type="RefSeq" id="XP_020428897.1">
    <property type="nucleotide sequence ID" value="XM_020580310.1"/>
</dbReference>
<sequence length="41" mass="4648">MGESVPEPKRFHQKPGTGRSYVPPNPEPKTAFNFANYAFRP</sequence>
<dbReference type="GeneID" id="31364991"/>
<name>D3BNA5_HETP5</name>
<protein>
    <submittedName>
        <fullName evidence="2">Uncharacterized protein</fullName>
    </submittedName>
</protein>
<proteinExistence type="predicted"/>
<accession>D3BNA5</accession>
<evidence type="ECO:0000313" key="3">
    <source>
        <dbReference type="Proteomes" id="UP000001396"/>
    </source>
</evidence>
<evidence type="ECO:0000256" key="1">
    <source>
        <dbReference type="SAM" id="MobiDB-lite"/>
    </source>
</evidence>
<comment type="caution">
    <text evidence="2">The sequence shown here is derived from an EMBL/GenBank/DDBJ whole genome shotgun (WGS) entry which is preliminary data.</text>
</comment>
<dbReference type="InParanoid" id="D3BNA5"/>
<feature type="region of interest" description="Disordered" evidence="1">
    <location>
        <begin position="1"/>
        <end position="41"/>
    </location>
</feature>
<dbReference type="Proteomes" id="UP000001396">
    <property type="component" value="Unassembled WGS sequence"/>
</dbReference>